<evidence type="ECO:0000313" key="2">
    <source>
        <dbReference type="EMBL" id="MBR7621098.1"/>
    </source>
</evidence>
<proteinExistence type="predicted"/>
<dbReference type="AlphaFoldDB" id="A0A941D6L7"/>
<dbReference type="Proteomes" id="UP000622580">
    <property type="component" value="Unassembled WGS sequence"/>
</dbReference>
<dbReference type="EMBL" id="JAGSGD010000001">
    <property type="protein sequence ID" value="MBR7621098.1"/>
    <property type="molecule type" value="Genomic_DNA"/>
</dbReference>
<keyword evidence="1" id="KW-0812">Transmembrane</keyword>
<dbReference type="RefSeq" id="WP_215341988.1">
    <property type="nucleotide sequence ID" value="NZ_JAGSGD010000001.1"/>
</dbReference>
<gene>
    <name evidence="2" type="ORF">JKL49_17020</name>
</gene>
<feature type="transmembrane region" description="Helical" evidence="1">
    <location>
        <begin position="6"/>
        <end position="26"/>
    </location>
</feature>
<protein>
    <submittedName>
        <fullName evidence="2">Uncharacterized protein</fullName>
    </submittedName>
</protein>
<keyword evidence="1" id="KW-1133">Transmembrane helix</keyword>
<organism evidence="2 3">
    <name type="scientific">Phenylobacterium glaciei</name>
    <dbReference type="NCBI Taxonomy" id="2803784"/>
    <lineage>
        <taxon>Bacteria</taxon>
        <taxon>Pseudomonadati</taxon>
        <taxon>Pseudomonadota</taxon>
        <taxon>Alphaproteobacteria</taxon>
        <taxon>Caulobacterales</taxon>
        <taxon>Caulobacteraceae</taxon>
        <taxon>Phenylobacterium</taxon>
    </lineage>
</organism>
<name>A0A941D6L7_9CAUL</name>
<keyword evidence="1" id="KW-0472">Membrane</keyword>
<evidence type="ECO:0000256" key="1">
    <source>
        <dbReference type="SAM" id="Phobius"/>
    </source>
</evidence>
<reference evidence="2" key="1">
    <citation type="submission" date="2021-04" db="EMBL/GenBank/DDBJ databases">
        <title>Draft genome assembly of strain Phenylobacterium sp. 20VBR1 using MiniION and Illumina platforms.</title>
        <authorList>
            <person name="Thomas F.A."/>
            <person name="Krishnan K.P."/>
            <person name="Sinha R.K."/>
        </authorList>
    </citation>
    <scope>NUCLEOTIDE SEQUENCE</scope>
    <source>
        <strain evidence="2">20VBR1</strain>
    </source>
</reference>
<comment type="caution">
    <text evidence="2">The sequence shown here is derived from an EMBL/GenBank/DDBJ whole genome shotgun (WGS) entry which is preliminary data.</text>
</comment>
<feature type="transmembrane region" description="Helical" evidence="1">
    <location>
        <begin position="38"/>
        <end position="59"/>
    </location>
</feature>
<accession>A0A941D6L7</accession>
<evidence type="ECO:0000313" key="3">
    <source>
        <dbReference type="Proteomes" id="UP000622580"/>
    </source>
</evidence>
<keyword evidence="3" id="KW-1185">Reference proteome</keyword>
<sequence>MLEVIATRALLMALPFGLWFLWREIARRTGREMGSTPWAWLFAAGAVLLGVSLMATAVFHGDNRGEVYVPAEAASDGRVTPGHYEKRAPKIP</sequence>